<feature type="domain" description="DUF4382" evidence="1">
    <location>
        <begin position="27"/>
        <end position="172"/>
    </location>
</feature>
<dbReference type="InterPro" id="IPR025491">
    <property type="entry name" value="DUF4382"/>
</dbReference>
<dbReference type="EMBL" id="RPHB01000007">
    <property type="protein sequence ID" value="MBW3469124.1"/>
    <property type="molecule type" value="Genomic_DNA"/>
</dbReference>
<dbReference type="Proteomes" id="UP000727490">
    <property type="component" value="Unassembled WGS sequence"/>
</dbReference>
<gene>
    <name evidence="2" type="ORF">EGN73_15085</name>
</gene>
<keyword evidence="3" id="KW-1185">Reference proteome</keyword>
<reference evidence="2 3" key="1">
    <citation type="journal article" date="2020" name="Syst. Appl. Microbiol.">
        <title>Arthrospiribacter ruber gen. nov., sp. nov., a novel bacterium isolated from Arthrospira cultures.</title>
        <authorList>
            <person name="Waleron M."/>
            <person name="Misztak A."/>
            <person name="Waleron M.M."/>
            <person name="Furmaniak M."/>
            <person name="Mrozik A."/>
            <person name="Waleron K."/>
        </authorList>
    </citation>
    <scope>NUCLEOTIDE SEQUENCE [LARGE SCALE GENOMIC DNA]</scope>
    <source>
        <strain evidence="2 3">DPMB0001</strain>
    </source>
</reference>
<comment type="caution">
    <text evidence="2">The sequence shown here is derived from an EMBL/GenBank/DDBJ whole genome shotgun (WGS) entry which is preliminary data.</text>
</comment>
<evidence type="ECO:0000313" key="2">
    <source>
        <dbReference type="EMBL" id="MBW3469124.1"/>
    </source>
</evidence>
<dbReference type="Pfam" id="PF14321">
    <property type="entry name" value="DUF4382"/>
    <property type="match status" value="1"/>
</dbReference>
<accession>A0A951IZE6</accession>
<organism evidence="2 3">
    <name type="scientific">Arthrospiribacter ruber</name>
    <dbReference type="NCBI Taxonomy" id="2487934"/>
    <lineage>
        <taxon>Bacteria</taxon>
        <taxon>Pseudomonadati</taxon>
        <taxon>Bacteroidota</taxon>
        <taxon>Cytophagia</taxon>
        <taxon>Cytophagales</taxon>
        <taxon>Cyclobacteriaceae</taxon>
        <taxon>Arthrospiribacter</taxon>
    </lineage>
</organism>
<dbReference type="Pfam" id="PF13620">
    <property type="entry name" value="CarboxypepD_reg"/>
    <property type="match status" value="1"/>
</dbReference>
<protein>
    <submittedName>
        <fullName evidence="2">DUF4382 domain-containing protein</fullName>
    </submittedName>
</protein>
<sequence length="262" mass="28569">MMLACLAFSGLSSCDQQENYNTISEGNAKVNVLLVDAPAEYDEVWVEVLEVRILPSDRDENSGSAWISIPHESNDRKINLLSLVGNNDAHLGSVEVPAGRVSQIRLILGDDNYLVKDGNRIDLKTPSAQQSGLKLQVNKEFEAGREYDLVIDFDAGRSIVRAGNSGNYILKPVLRVVAETASSIQGTILPVEAEPRVTAVRNGDSFSTFTDENGFYRLRGIPAGTYNIVIEPKEPYLPVTIEGVNLGDGESLTLDTVTLETE</sequence>
<name>A0A951IZE6_9BACT</name>
<dbReference type="AlphaFoldDB" id="A0A951IZE6"/>
<evidence type="ECO:0000313" key="3">
    <source>
        <dbReference type="Proteomes" id="UP000727490"/>
    </source>
</evidence>
<proteinExistence type="predicted"/>
<evidence type="ECO:0000259" key="1">
    <source>
        <dbReference type="Pfam" id="PF14321"/>
    </source>
</evidence>